<dbReference type="GO" id="GO:0009847">
    <property type="term" value="P:spore germination"/>
    <property type="evidence" value="ECO:0007669"/>
    <property type="project" value="InterPro"/>
</dbReference>
<protein>
    <submittedName>
        <fullName evidence="4">Spore germination protein</fullName>
    </submittedName>
</protein>
<keyword evidence="3" id="KW-0812">Transmembrane</keyword>
<name>A0A9D1IM61_9FIRM</name>
<feature type="transmembrane region" description="Helical" evidence="3">
    <location>
        <begin position="358"/>
        <end position="380"/>
    </location>
</feature>
<keyword evidence="2 3" id="KW-0472">Membrane</keyword>
<evidence type="ECO:0000256" key="3">
    <source>
        <dbReference type="SAM" id="Phobius"/>
    </source>
</evidence>
<dbReference type="InterPro" id="IPR004995">
    <property type="entry name" value="Spore_Ger"/>
</dbReference>
<comment type="similarity">
    <text evidence="1">Belongs to the GerABKA family.</text>
</comment>
<evidence type="ECO:0000256" key="2">
    <source>
        <dbReference type="ARBA" id="ARBA00023136"/>
    </source>
</evidence>
<gene>
    <name evidence="4" type="ORF">IAB68_00880</name>
</gene>
<dbReference type="PANTHER" id="PTHR22550">
    <property type="entry name" value="SPORE GERMINATION PROTEIN"/>
    <property type="match status" value="1"/>
</dbReference>
<feature type="transmembrane region" description="Helical" evidence="3">
    <location>
        <begin position="400"/>
        <end position="428"/>
    </location>
</feature>
<proteinExistence type="inferred from homology"/>
<dbReference type="PANTHER" id="PTHR22550:SF5">
    <property type="entry name" value="LEUCINE ZIPPER PROTEIN 4"/>
    <property type="match status" value="1"/>
</dbReference>
<dbReference type="AlphaFoldDB" id="A0A9D1IM61"/>
<dbReference type="EMBL" id="DVMT01000013">
    <property type="protein sequence ID" value="HIU39842.1"/>
    <property type="molecule type" value="Genomic_DNA"/>
</dbReference>
<dbReference type="GO" id="GO:0016020">
    <property type="term" value="C:membrane"/>
    <property type="evidence" value="ECO:0007669"/>
    <property type="project" value="InterPro"/>
</dbReference>
<evidence type="ECO:0000313" key="4">
    <source>
        <dbReference type="EMBL" id="HIU39842.1"/>
    </source>
</evidence>
<accession>A0A9D1IM61</accession>
<dbReference type="PIRSF" id="PIRSF005690">
    <property type="entry name" value="GerBA"/>
    <property type="match status" value="1"/>
</dbReference>
<dbReference type="Proteomes" id="UP000824074">
    <property type="component" value="Unassembled WGS sequence"/>
</dbReference>
<feature type="transmembrane region" description="Helical" evidence="3">
    <location>
        <begin position="277"/>
        <end position="299"/>
    </location>
</feature>
<dbReference type="InterPro" id="IPR050768">
    <property type="entry name" value="UPF0353/GerABKA_families"/>
</dbReference>
<reference evidence="4" key="2">
    <citation type="journal article" date="2021" name="PeerJ">
        <title>Extensive microbial diversity within the chicken gut microbiome revealed by metagenomics and culture.</title>
        <authorList>
            <person name="Gilroy R."/>
            <person name="Ravi A."/>
            <person name="Getino M."/>
            <person name="Pursley I."/>
            <person name="Horton D.L."/>
            <person name="Alikhan N.F."/>
            <person name="Baker D."/>
            <person name="Gharbi K."/>
            <person name="Hall N."/>
            <person name="Watson M."/>
            <person name="Adriaenssens E.M."/>
            <person name="Foster-Nyarko E."/>
            <person name="Jarju S."/>
            <person name="Secka A."/>
            <person name="Antonio M."/>
            <person name="Oren A."/>
            <person name="Chaudhuri R.R."/>
            <person name="La Ragione R."/>
            <person name="Hildebrand F."/>
            <person name="Pallen M.J."/>
        </authorList>
    </citation>
    <scope>NUCLEOTIDE SEQUENCE</scope>
    <source>
        <strain evidence="4">CHK193-30670</strain>
    </source>
</reference>
<reference evidence="4" key="1">
    <citation type="submission" date="2020-10" db="EMBL/GenBank/DDBJ databases">
        <authorList>
            <person name="Gilroy R."/>
        </authorList>
    </citation>
    <scope>NUCLEOTIDE SEQUENCE</scope>
    <source>
        <strain evidence="4">CHK193-30670</strain>
    </source>
</reference>
<evidence type="ECO:0000313" key="5">
    <source>
        <dbReference type="Proteomes" id="UP000824074"/>
    </source>
</evidence>
<feature type="transmembrane region" description="Helical" evidence="3">
    <location>
        <begin position="319"/>
        <end position="337"/>
    </location>
</feature>
<comment type="caution">
    <text evidence="4">The sequence shown here is derived from an EMBL/GenBank/DDBJ whole genome shotgun (WGS) entry which is preliminary data.</text>
</comment>
<dbReference type="Pfam" id="PF03323">
    <property type="entry name" value="GerA"/>
    <property type="match status" value="1"/>
</dbReference>
<sequence>MTIKKITDELKKKTNNAPDIKYKDFIINKQKVTFVYSMSVASSTAINDFILRRLDEEKGKIKDDDIYEYIKNFIPNNNIVSFDKKENILYYVNSGFTVAIFENDKYLAFENRANIFSSINRSENERSLKGPSDSFSENYQFNMGMIRRRLKTEKLWIDEKTIGEESKTNVAMFYIKGLADEKVVKTIDQKLDEIKIPYVGNTNYILDKMSNSNRSIFPTNLVTERSDLACQMLLKGRVILIAENSNEAIILPCTFMDFLKNPDDYYEKSLNVVASRIIRVIALLLALLTPSIYISLMAYNLEAIPSGLLINFSVQRDGVPFSTVFEILVMMIMFQILRESDLRFPGKGGSSISIVGALVLGQAAVEAGIVSPITIIIVGISSVSSLAFSSIELINSLRWWQLILIVLASIFGIFGVMIGCIIILALLVSEKSCGKSYLFPFEPFNKNAQKDAIIITNNAKYNTSKDDKDE</sequence>
<evidence type="ECO:0000256" key="1">
    <source>
        <dbReference type="ARBA" id="ARBA00005278"/>
    </source>
</evidence>
<organism evidence="4 5">
    <name type="scientific">Candidatus Aphodocola excrementigallinarum</name>
    <dbReference type="NCBI Taxonomy" id="2840670"/>
    <lineage>
        <taxon>Bacteria</taxon>
        <taxon>Bacillati</taxon>
        <taxon>Bacillota</taxon>
        <taxon>Bacilli</taxon>
        <taxon>Candidatus Aphodocola</taxon>
    </lineage>
</organism>
<keyword evidence="3" id="KW-1133">Transmembrane helix</keyword>